<name>A0A6A5ZRB5_9PLEO</name>
<protein>
    <submittedName>
        <fullName evidence="1">Uncharacterized protein</fullName>
    </submittedName>
</protein>
<gene>
    <name evidence="1" type="ORF">BDV96DRAFT_593959</name>
</gene>
<dbReference type="EMBL" id="ML977311">
    <property type="protein sequence ID" value="KAF2122019.1"/>
    <property type="molecule type" value="Genomic_DNA"/>
</dbReference>
<dbReference type="OrthoDB" id="3695094at2759"/>
<dbReference type="AlphaFoldDB" id="A0A6A5ZRB5"/>
<organism evidence="1 2">
    <name type="scientific">Lophiotrema nucula</name>
    <dbReference type="NCBI Taxonomy" id="690887"/>
    <lineage>
        <taxon>Eukaryota</taxon>
        <taxon>Fungi</taxon>
        <taxon>Dikarya</taxon>
        <taxon>Ascomycota</taxon>
        <taxon>Pezizomycotina</taxon>
        <taxon>Dothideomycetes</taxon>
        <taxon>Pleosporomycetidae</taxon>
        <taxon>Pleosporales</taxon>
        <taxon>Lophiotremataceae</taxon>
        <taxon>Lophiotrema</taxon>
    </lineage>
</organism>
<dbReference type="Proteomes" id="UP000799770">
    <property type="component" value="Unassembled WGS sequence"/>
</dbReference>
<accession>A0A6A5ZRB5</accession>
<proteinExistence type="predicted"/>
<reference evidence="1" key="1">
    <citation type="journal article" date="2020" name="Stud. Mycol.">
        <title>101 Dothideomycetes genomes: a test case for predicting lifestyles and emergence of pathogens.</title>
        <authorList>
            <person name="Haridas S."/>
            <person name="Albert R."/>
            <person name="Binder M."/>
            <person name="Bloem J."/>
            <person name="Labutti K."/>
            <person name="Salamov A."/>
            <person name="Andreopoulos B."/>
            <person name="Baker S."/>
            <person name="Barry K."/>
            <person name="Bills G."/>
            <person name="Bluhm B."/>
            <person name="Cannon C."/>
            <person name="Castanera R."/>
            <person name="Culley D."/>
            <person name="Daum C."/>
            <person name="Ezra D."/>
            <person name="Gonzalez J."/>
            <person name="Henrissat B."/>
            <person name="Kuo A."/>
            <person name="Liang C."/>
            <person name="Lipzen A."/>
            <person name="Lutzoni F."/>
            <person name="Magnuson J."/>
            <person name="Mondo S."/>
            <person name="Nolan M."/>
            <person name="Ohm R."/>
            <person name="Pangilinan J."/>
            <person name="Park H.-J."/>
            <person name="Ramirez L."/>
            <person name="Alfaro M."/>
            <person name="Sun H."/>
            <person name="Tritt A."/>
            <person name="Yoshinaga Y."/>
            <person name="Zwiers L.-H."/>
            <person name="Turgeon B."/>
            <person name="Goodwin S."/>
            <person name="Spatafora J."/>
            <person name="Crous P."/>
            <person name="Grigoriev I."/>
        </authorList>
    </citation>
    <scope>NUCLEOTIDE SEQUENCE</scope>
    <source>
        <strain evidence="1">CBS 627.86</strain>
    </source>
</reference>
<sequence>MNPVTEGNRDWVRDLDRDQVSAAFEGVKKRTRECKEESAMMDEQGVDTVWVRNFLETKDSLFRLDTNTSNPEVREDTISYMELSVLRYMQALHIHGIDKSRYTFYWDKGSLDPKNVVRPAVRHAFQVHDWKLGFNEQEMLRYHDMERDHLKLRGKRVQLFQEYILRVRRDLGLPVHNAGEHTVEDILYNFDDVLATARQEWNTVTKKETEIIIAGPYTEALKYVHSASIPCTIVANLGDGRNGYTWYNENINADRNSAYKFLEWALNMQKATCFRFVSTTDPFLEFRLTPTGEDQGPFWDRILPSDSIPFCWMSLHLKDSFASRPEHKNEYYVSQYLAALDVTSGDDEIQWTRILVFQIDLPSLEDFTQRLIVPFINDSLNSDKDREKHCERHKGFFILQRVTCRNNYDVPIQIAREFVASKIIQLMSEMKVNKVPGHQTS</sequence>
<evidence type="ECO:0000313" key="2">
    <source>
        <dbReference type="Proteomes" id="UP000799770"/>
    </source>
</evidence>
<keyword evidence="2" id="KW-1185">Reference proteome</keyword>
<evidence type="ECO:0000313" key="1">
    <source>
        <dbReference type="EMBL" id="KAF2122019.1"/>
    </source>
</evidence>